<name>A0A2H0BR80_9BACT</name>
<reference evidence="1 2" key="1">
    <citation type="submission" date="2017-09" db="EMBL/GenBank/DDBJ databases">
        <title>Depth-based differentiation of microbial function through sediment-hosted aquifers and enrichment of novel symbionts in the deep terrestrial subsurface.</title>
        <authorList>
            <person name="Probst A.J."/>
            <person name="Ladd B."/>
            <person name="Jarett J.K."/>
            <person name="Geller-Mcgrath D.E."/>
            <person name="Sieber C.M."/>
            <person name="Emerson J.B."/>
            <person name="Anantharaman K."/>
            <person name="Thomas B.C."/>
            <person name="Malmstrom R."/>
            <person name="Stieglmeier M."/>
            <person name="Klingl A."/>
            <person name="Woyke T."/>
            <person name="Ryan C.M."/>
            <person name="Banfield J.F."/>
        </authorList>
    </citation>
    <scope>NUCLEOTIDE SEQUENCE [LARGE SCALE GENOMIC DNA]</scope>
    <source>
        <strain evidence="1">CG22_combo_CG10-13_8_21_14_all_47_17</strain>
    </source>
</reference>
<dbReference type="Proteomes" id="UP000231581">
    <property type="component" value="Unassembled WGS sequence"/>
</dbReference>
<gene>
    <name evidence="1" type="ORF">COX00_04700</name>
</gene>
<comment type="caution">
    <text evidence="1">The sequence shown here is derived from an EMBL/GenBank/DDBJ whole genome shotgun (WGS) entry which is preliminary data.</text>
</comment>
<dbReference type="EMBL" id="PCSZ01000078">
    <property type="protein sequence ID" value="PIP60193.1"/>
    <property type="molecule type" value="Genomic_DNA"/>
</dbReference>
<sequence length="156" mass="17066">MRLMKGIGAFLGLLAIALILGMLLRPLLKDASSGKADPRAARYALTVEVNFSANRQDMMPNIYPVVSGVGAGAESSTMPVCHSDWNHRDCGTGGDWRNEVLVIDGMQVIHVELRNWPLGTERFEGDFPLGAQLRNGFVQRINGGTLTVRSLGFRRL</sequence>
<organism evidence="1 2">
    <name type="scientific">Candidatus Uhrbacteria bacterium CG22_combo_CG10-13_8_21_14_all_47_17</name>
    <dbReference type="NCBI Taxonomy" id="1975041"/>
    <lineage>
        <taxon>Bacteria</taxon>
        <taxon>Candidatus Uhriibacteriota</taxon>
    </lineage>
</organism>
<protein>
    <submittedName>
        <fullName evidence="1">Uncharacterized protein</fullName>
    </submittedName>
</protein>
<proteinExistence type="predicted"/>
<evidence type="ECO:0000313" key="2">
    <source>
        <dbReference type="Proteomes" id="UP000231581"/>
    </source>
</evidence>
<accession>A0A2H0BR80</accession>
<evidence type="ECO:0000313" key="1">
    <source>
        <dbReference type="EMBL" id="PIP60193.1"/>
    </source>
</evidence>
<dbReference type="AlphaFoldDB" id="A0A2H0BR80"/>